<dbReference type="Proteomes" id="UP000054007">
    <property type="component" value="Unassembled WGS sequence"/>
</dbReference>
<dbReference type="InterPro" id="IPR029062">
    <property type="entry name" value="Class_I_gatase-like"/>
</dbReference>
<dbReference type="AlphaFoldDB" id="A0A0D7BDS6"/>
<evidence type="ECO:0000313" key="8">
    <source>
        <dbReference type="Proteomes" id="UP000054007"/>
    </source>
</evidence>
<comment type="catalytic activity">
    <reaction evidence="5">
        <text>methylglyoxal + H2O = (R)-lactate + H(+)</text>
        <dbReference type="Rhea" id="RHEA:27754"/>
        <dbReference type="ChEBI" id="CHEBI:15377"/>
        <dbReference type="ChEBI" id="CHEBI:15378"/>
        <dbReference type="ChEBI" id="CHEBI:16004"/>
        <dbReference type="ChEBI" id="CHEBI:17158"/>
        <dbReference type="EC" id="4.2.1.130"/>
    </reaction>
</comment>
<evidence type="ECO:0000313" key="7">
    <source>
        <dbReference type="EMBL" id="KIY68672.1"/>
    </source>
</evidence>
<protein>
    <recommendedName>
        <fullName evidence="1">D-lactate dehydratase</fullName>
        <ecNumber evidence="1">4.2.1.130</ecNumber>
    </recommendedName>
</protein>
<proteinExistence type="inferred from homology"/>
<dbReference type="EC" id="4.2.1.130" evidence="1"/>
<dbReference type="CDD" id="cd03141">
    <property type="entry name" value="GATase1_Hsp31_like"/>
    <property type="match status" value="1"/>
</dbReference>
<sequence length="251" mass="26674">MSTQPSILFVFDTSASKGTNGAPIGWWLSEASHPYYTFAPHLNITFASLAGPNPPVDAGSVELSTDDASVRFLKDPVVQEKLSTASNLSDINSADFDAIFYVGGHGPVVDLPEDEVNIRLAGEFWRAGKVTAAVCHGPAYVLSFSFNLCFSHILTFYSALANVVNAAGKSIFDGRAFTALSNAEETLLDGVNVGQKIPWSVEDKLTSKGGKFEATDPFQAKVVVDGNLYTGQNPASAGPLAQAVLQALRKK</sequence>
<organism evidence="7 8">
    <name type="scientific">Cylindrobasidium torrendii FP15055 ss-10</name>
    <dbReference type="NCBI Taxonomy" id="1314674"/>
    <lineage>
        <taxon>Eukaryota</taxon>
        <taxon>Fungi</taxon>
        <taxon>Dikarya</taxon>
        <taxon>Basidiomycota</taxon>
        <taxon>Agaricomycotina</taxon>
        <taxon>Agaricomycetes</taxon>
        <taxon>Agaricomycetidae</taxon>
        <taxon>Agaricales</taxon>
        <taxon>Marasmiineae</taxon>
        <taxon>Physalacriaceae</taxon>
        <taxon>Cylindrobasidium</taxon>
    </lineage>
</organism>
<name>A0A0D7BDS6_9AGAR</name>
<dbReference type="InterPro" id="IPR050325">
    <property type="entry name" value="Prot/Nucl_acid_deglycase"/>
</dbReference>
<gene>
    <name evidence="7" type="ORF">CYLTODRAFT_395060</name>
</gene>
<dbReference type="OrthoDB" id="543156at2759"/>
<keyword evidence="3" id="KW-0456">Lyase</keyword>
<evidence type="ECO:0000256" key="4">
    <source>
        <dbReference type="ARBA" id="ARBA00038493"/>
    </source>
</evidence>
<dbReference type="EMBL" id="KN880498">
    <property type="protein sequence ID" value="KIY68672.1"/>
    <property type="molecule type" value="Genomic_DNA"/>
</dbReference>
<dbReference type="PANTHER" id="PTHR48094">
    <property type="entry name" value="PROTEIN/NUCLEIC ACID DEGLYCASE DJ-1-RELATED"/>
    <property type="match status" value="1"/>
</dbReference>
<dbReference type="GO" id="GO:0019243">
    <property type="term" value="P:methylglyoxal catabolic process to D-lactate via S-lactoyl-glutathione"/>
    <property type="evidence" value="ECO:0007669"/>
    <property type="project" value="TreeGrafter"/>
</dbReference>
<evidence type="ECO:0000256" key="5">
    <source>
        <dbReference type="ARBA" id="ARBA00048082"/>
    </source>
</evidence>
<comment type="similarity">
    <text evidence="4">Belongs to the peptidase C56 family. HSP31-like subfamily.</text>
</comment>
<keyword evidence="2" id="KW-0346">Stress response</keyword>
<dbReference type="InterPro" id="IPR002818">
    <property type="entry name" value="DJ-1/PfpI"/>
</dbReference>
<evidence type="ECO:0000259" key="6">
    <source>
        <dbReference type="Pfam" id="PF01965"/>
    </source>
</evidence>
<dbReference type="STRING" id="1314674.A0A0D7BDS6"/>
<dbReference type="GO" id="GO:0019172">
    <property type="term" value="F:glyoxalase III activity"/>
    <property type="evidence" value="ECO:0007669"/>
    <property type="project" value="UniProtKB-EC"/>
</dbReference>
<accession>A0A0D7BDS6</accession>
<dbReference type="Pfam" id="PF01965">
    <property type="entry name" value="DJ-1_PfpI"/>
    <property type="match status" value="1"/>
</dbReference>
<dbReference type="Gene3D" id="3.40.50.880">
    <property type="match status" value="1"/>
</dbReference>
<dbReference type="SUPFAM" id="SSF52317">
    <property type="entry name" value="Class I glutamine amidotransferase-like"/>
    <property type="match status" value="1"/>
</dbReference>
<dbReference type="GO" id="GO:0005737">
    <property type="term" value="C:cytoplasm"/>
    <property type="evidence" value="ECO:0007669"/>
    <property type="project" value="TreeGrafter"/>
</dbReference>
<evidence type="ECO:0000256" key="2">
    <source>
        <dbReference type="ARBA" id="ARBA00023016"/>
    </source>
</evidence>
<reference evidence="7 8" key="1">
    <citation type="journal article" date="2015" name="Fungal Genet. Biol.">
        <title>Evolution of novel wood decay mechanisms in Agaricales revealed by the genome sequences of Fistulina hepatica and Cylindrobasidium torrendii.</title>
        <authorList>
            <person name="Floudas D."/>
            <person name="Held B.W."/>
            <person name="Riley R."/>
            <person name="Nagy L.G."/>
            <person name="Koehler G."/>
            <person name="Ransdell A.S."/>
            <person name="Younus H."/>
            <person name="Chow J."/>
            <person name="Chiniquy J."/>
            <person name="Lipzen A."/>
            <person name="Tritt A."/>
            <person name="Sun H."/>
            <person name="Haridas S."/>
            <person name="LaButti K."/>
            <person name="Ohm R.A."/>
            <person name="Kues U."/>
            <person name="Blanchette R.A."/>
            <person name="Grigoriev I.V."/>
            <person name="Minto R.E."/>
            <person name="Hibbett D.S."/>
        </authorList>
    </citation>
    <scope>NUCLEOTIDE SEQUENCE [LARGE SCALE GENOMIC DNA]</scope>
    <source>
        <strain evidence="7 8">FP15055 ss-10</strain>
    </source>
</reference>
<feature type="domain" description="DJ-1/PfpI" evidence="6">
    <location>
        <begin position="80"/>
        <end position="177"/>
    </location>
</feature>
<keyword evidence="8" id="KW-1185">Reference proteome</keyword>
<evidence type="ECO:0000256" key="3">
    <source>
        <dbReference type="ARBA" id="ARBA00023239"/>
    </source>
</evidence>
<dbReference type="PANTHER" id="PTHR48094:SF11">
    <property type="entry name" value="GLUTATHIONE-INDEPENDENT GLYOXALASE HSP31-RELATED"/>
    <property type="match status" value="1"/>
</dbReference>
<evidence type="ECO:0000256" key="1">
    <source>
        <dbReference type="ARBA" id="ARBA00013134"/>
    </source>
</evidence>